<dbReference type="AlphaFoldDB" id="A0A2P1QVW9"/>
<dbReference type="InterPro" id="IPR018841">
    <property type="entry name" value="DUF2442"/>
</dbReference>
<sequence>MIYLELSDGRVIGFPSNRFKLLKSATDSELKEVKLELDGYALRWESLDEDLTVQGILEGRFPGRKNSAADYFKRRGAVKFFP</sequence>
<accession>A0A2P1QVW9</accession>
<dbReference type="EMBL" id="CP027843">
    <property type="protein sequence ID" value="AVQ13062.1"/>
    <property type="molecule type" value="Genomic_DNA"/>
</dbReference>
<dbReference type="Pfam" id="PF10387">
    <property type="entry name" value="DUF2442"/>
    <property type="match status" value="1"/>
</dbReference>
<protein>
    <submittedName>
        <fullName evidence="1">PF10387 family protein</fullName>
    </submittedName>
</protein>
<proteinExistence type="predicted"/>
<evidence type="ECO:0000313" key="1">
    <source>
        <dbReference type="EMBL" id="AVQ13062.1"/>
    </source>
</evidence>
<dbReference type="Gene3D" id="3.30.2020.40">
    <property type="entry name" value="Uncharacterised protein PF10387, DUF2442"/>
    <property type="match status" value="1"/>
</dbReference>
<gene>
    <name evidence="1" type="ORF">XB16_2758</name>
</gene>
<evidence type="ECO:0000313" key="2">
    <source>
        <dbReference type="Proteomes" id="UP000033961"/>
    </source>
</evidence>
<dbReference type="Proteomes" id="UP000033961">
    <property type="component" value="Chromosome I"/>
</dbReference>
<organism evidence="1 2">
    <name type="scientific">Leptospira santarosai</name>
    <dbReference type="NCBI Taxonomy" id="28183"/>
    <lineage>
        <taxon>Bacteria</taxon>
        <taxon>Pseudomonadati</taxon>
        <taxon>Spirochaetota</taxon>
        <taxon>Spirochaetia</taxon>
        <taxon>Leptospirales</taxon>
        <taxon>Leptospiraceae</taxon>
        <taxon>Leptospira</taxon>
    </lineage>
</organism>
<name>A0A2P1QVW9_9LEPT</name>
<reference evidence="1 2" key="1">
    <citation type="journal article" date="2015" name="Genome Announc.">
        <title>Draft Genome Sequences of Leptospira santarosai Strains U160, U164, and U233, Isolated from Asymptomatic Cattle.</title>
        <authorList>
            <person name="Kremer F.S."/>
            <person name="Eslabao M.R."/>
            <person name="Provisor M."/>
            <person name="Woloski R.D."/>
            <person name="Ramires O.V."/>
            <person name="Moreno L.Z."/>
            <person name="Moreno A.M."/>
            <person name="Hamond C."/>
            <person name="Lilenbaum W."/>
            <person name="Dellagostin O.A."/>
        </authorList>
    </citation>
    <scope>NUCLEOTIDE SEQUENCE [LARGE SCALE GENOMIC DNA]</scope>
    <source>
        <strain evidence="1 2">U160</strain>
    </source>
</reference>